<dbReference type="EMBL" id="PZZL01000001">
    <property type="protein sequence ID" value="PTM61597.1"/>
    <property type="molecule type" value="Genomic_DNA"/>
</dbReference>
<dbReference type="PANTHER" id="PTHR43649">
    <property type="entry name" value="ARABINOSE-BINDING PROTEIN-RELATED"/>
    <property type="match status" value="1"/>
</dbReference>
<protein>
    <recommendedName>
        <fullName evidence="4">sn-glycerol-3-phosphate-binding periplasmic protein UgpB</fullName>
    </recommendedName>
</protein>
<dbReference type="PROSITE" id="PS51318">
    <property type="entry name" value="TAT"/>
    <property type="match status" value="1"/>
</dbReference>
<evidence type="ECO:0000256" key="3">
    <source>
        <dbReference type="ARBA" id="ARBA00011557"/>
    </source>
</evidence>
<dbReference type="Pfam" id="PF13416">
    <property type="entry name" value="SBP_bac_8"/>
    <property type="match status" value="1"/>
</dbReference>
<gene>
    <name evidence="10" type="ORF">C8P69_101267</name>
</gene>
<evidence type="ECO:0000256" key="7">
    <source>
        <dbReference type="ARBA" id="ARBA00022764"/>
    </source>
</evidence>
<evidence type="ECO:0000313" key="11">
    <source>
        <dbReference type="Proteomes" id="UP000241808"/>
    </source>
</evidence>
<evidence type="ECO:0000256" key="8">
    <source>
        <dbReference type="ARBA" id="ARBA00034473"/>
    </source>
</evidence>
<dbReference type="PANTHER" id="PTHR43649:SF31">
    <property type="entry name" value="SN-GLYCEROL-3-PHOSPHATE-BINDING PERIPLASMIC PROTEIN UGPB"/>
    <property type="match status" value="1"/>
</dbReference>
<accession>A0A2T4ZHX9</accession>
<dbReference type="AlphaFoldDB" id="A0A2T4ZHX9"/>
<dbReference type="InterPro" id="IPR006311">
    <property type="entry name" value="TAT_signal"/>
</dbReference>
<keyword evidence="5" id="KW-0813">Transport</keyword>
<evidence type="ECO:0000256" key="5">
    <source>
        <dbReference type="ARBA" id="ARBA00022448"/>
    </source>
</evidence>
<evidence type="ECO:0000313" key="10">
    <source>
        <dbReference type="EMBL" id="PTM61597.1"/>
    </source>
</evidence>
<dbReference type="InterPro" id="IPR006059">
    <property type="entry name" value="SBP"/>
</dbReference>
<name>A0A2T4ZHX9_9HYPH</name>
<proteinExistence type="inferred from homology"/>
<organism evidence="10 11">
    <name type="scientific">Phreatobacter oligotrophus</name>
    <dbReference type="NCBI Taxonomy" id="1122261"/>
    <lineage>
        <taxon>Bacteria</taxon>
        <taxon>Pseudomonadati</taxon>
        <taxon>Pseudomonadota</taxon>
        <taxon>Alphaproteobacteria</taxon>
        <taxon>Hyphomicrobiales</taxon>
        <taxon>Phreatobacteraceae</taxon>
        <taxon>Phreatobacter</taxon>
    </lineage>
</organism>
<evidence type="ECO:0000256" key="1">
    <source>
        <dbReference type="ARBA" id="ARBA00004418"/>
    </source>
</evidence>
<keyword evidence="7" id="KW-0574">Periplasm</keyword>
<feature type="signal peptide" evidence="9">
    <location>
        <begin position="1"/>
        <end position="23"/>
    </location>
</feature>
<comment type="function">
    <text evidence="8">Part of the ABC transporter complex UgpBAEC involved in sn-glycerol-3-phosphate (G3P) import. Binds G3P.</text>
</comment>
<dbReference type="Proteomes" id="UP000241808">
    <property type="component" value="Unassembled WGS sequence"/>
</dbReference>
<dbReference type="SUPFAM" id="SSF53850">
    <property type="entry name" value="Periplasmic binding protein-like II"/>
    <property type="match status" value="1"/>
</dbReference>
<keyword evidence="6 9" id="KW-0732">Signal</keyword>
<reference evidence="10 11" key="1">
    <citation type="submission" date="2018-04" db="EMBL/GenBank/DDBJ databases">
        <title>Genomic Encyclopedia of Archaeal and Bacterial Type Strains, Phase II (KMG-II): from individual species to whole genera.</title>
        <authorList>
            <person name="Goeker M."/>
        </authorList>
    </citation>
    <scope>NUCLEOTIDE SEQUENCE [LARGE SCALE GENOMIC DNA]</scope>
    <source>
        <strain evidence="10 11">DSM 25521</strain>
    </source>
</reference>
<keyword evidence="11" id="KW-1185">Reference proteome</keyword>
<comment type="caution">
    <text evidence="10">The sequence shown here is derived from an EMBL/GenBank/DDBJ whole genome shotgun (WGS) entry which is preliminary data.</text>
</comment>
<evidence type="ECO:0000256" key="2">
    <source>
        <dbReference type="ARBA" id="ARBA00008520"/>
    </source>
</evidence>
<evidence type="ECO:0000256" key="4">
    <source>
        <dbReference type="ARBA" id="ARBA00017470"/>
    </source>
</evidence>
<comment type="subcellular location">
    <subcellularLocation>
        <location evidence="1">Periplasm</location>
    </subcellularLocation>
</comment>
<comment type="subunit">
    <text evidence="3">The complex is composed of two ATP-binding proteins (UgpC), two transmembrane proteins (UgpA and UgpE) and a solute-binding protein (UgpB).</text>
</comment>
<dbReference type="GO" id="GO:0042597">
    <property type="term" value="C:periplasmic space"/>
    <property type="evidence" value="ECO:0007669"/>
    <property type="project" value="UniProtKB-SubCell"/>
</dbReference>
<sequence>MPTRRLLLAAAAVAGLATAPALAQQARTPITMWIGVTGPAQEEIMRYAQEFNASQTQFEAKVEFRGQYPEQRAAAFAAFRAGNPPHIMQMFDAGTGDMFALPRATIPVSEVMQRAGVQFDPAAFIGPARGYYSRPDGTMNSLPFNVSTAVMFINNDIFTRAGLDPSKPPRTWPEVIAAANQIRERNAAECGFTTTWLAWTMLEQYSALHDLPLSTEANGRGGLNAVLNFNDAARVRMVQTLVDASRNKAFQYGGRSNDANALFVAGTCGMLIQSSGGHAAIARDLKASFSVAAMPFWPDVIAEPKNSIVGGASLWVFNAPNRSAEELRGVAQFLAFLARPEIYVRFAKATGFLPATNAAFQAMQAEGFFQQNPGRDAPILQLTRGTPTANSSGYRFGRWTEIRDMYHEEVERALQGQQTAQAALDNAVRRGNEALRQFERAVGASN</sequence>
<feature type="chain" id="PRO_5015622958" description="sn-glycerol-3-phosphate-binding periplasmic protein UgpB" evidence="9">
    <location>
        <begin position="24"/>
        <end position="446"/>
    </location>
</feature>
<dbReference type="RefSeq" id="WP_108174058.1">
    <property type="nucleotide sequence ID" value="NZ_PZZL01000001.1"/>
</dbReference>
<dbReference type="OrthoDB" id="2509690at2"/>
<dbReference type="Gene3D" id="3.40.190.10">
    <property type="entry name" value="Periplasmic binding protein-like II"/>
    <property type="match status" value="2"/>
</dbReference>
<comment type="similarity">
    <text evidence="2">Belongs to the bacterial solute-binding protein 1 family.</text>
</comment>
<evidence type="ECO:0000256" key="9">
    <source>
        <dbReference type="SAM" id="SignalP"/>
    </source>
</evidence>
<evidence type="ECO:0000256" key="6">
    <source>
        <dbReference type="ARBA" id="ARBA00022729"/>
    </source>
</evidence>
<dbReference type="InterPro" id="IPR050490">
    <property type="entry name" value="Bact_solute-bd_prot1"/>
</dbReference>